<dbReference type="Proteomes" id="UP000003856">
    <property type="component" value="Unassembled WGS sequence"/>
</dbReference>
<evidence type="ECO:0000313" key="1">
    <source>
        <dbReference type="EMBL" id="EER59112.1"/>
    </source>
</evidence>
<sequence>MSAANFLRYLRTTHGKAGKATTRTAAGDMPDAVDPDALPALETLCDTMGYGTPGARLLLTGEAADRSEALRAAALGLRWAGLDGGQILAVLENNPHAWEVALAHRHDDADRARAYLWKHHAGKAAAEVTTTCLDVVALFDVVTAAALPDADPKAPRAGGLQWATVGQFCADETRLEWFVHGVLPEAELCAVFGASGAGKTFFVLHLVAAIAKGGTFYGIEAAQAPVAVVALEGVHGFRDRLRAYSTRHGAVPNLHIAHGTLNLREPGSEREIVPHLQAIGPRGLLVVDTMAQATPGADENSGKDMGAVVARIKAIHRRTGWAVLLVAHSGKDARAGLRGWSGIKAALDCEIEVIRTAGYRAATISKLKDGAGEGNEFRFDIETVVLGADRTGAVLVERGSSQFEPGTPAPAKPQGKNQEAVFAAFEQHQQGGAIARAELLRHATGALVGTGKPRDRAREALEGLCRPGGALVADGDVVLRTPSGFTGGSGGAIAWG</sequence>
<name>C5T8T3_ACIDE</name>
<dbReference type="RefSeq" id="WP_005798719.1">
    <property type="nucleotide sequence ID" value="NZ_ACQT01000161.1"/>
</dbReference>
<dbReference type="InterPro" id="IPR027417">
    <property type="entry name" value="P-loop_NTPase"/>
</dbReference>
<dbReference type="Gene3D" id="3.40.50.300">
    <property type="entry name" value="P-loop containing nucleotide triphosphate hydrolases"/>
    <property type="match status" value="1"/>
</dbReference>
<dbReference type="EMBL" id="ACQT01000161">
    <property type="protein sequence ID" value="EER59112.1"/>
    <property type="molecule type" value="Genomic_DNA"/>
</dbReference>
<comment type="caution">
    <text evidence="1">The sequence shown here is derived from an EMBL/GenBank/DDBJ whole genome shotgun (WGS) entry which is preliminary data.</text>
</comment>
<keyword evidence="2" id="KW-1185">Reference proteome</keyword>
<dbReference type="PATRIC" id="fig|573060.9.peg.1707"/>
<organism evidence="1 2">
    <name type="scientific">Acidovorax delafieldii 2AN</name>
    <dbReference type="NCBI Taxonomy" id="573060"/>
    <lineage>
        <taxon>Bacteria</taxon>
        <taxon>Pseudomonadati</taxon>
        <taxon>Pseudomonadota</taxon>
        <taxon>Betaproteobacteria</taxon>
        <taxon>Burkholderiales</taxon>
        <taxon>Comamonadaceae</taxon>
        <taxon>Acidovorax</taxon>
    </lineage>
</organism>
<gene>
    <name evidence="1" type="ORF">AcdelDRAFT_3313</name>
</gene>
<evidence type="ECO:0008006" key="3">
    <source>
        <dbReference type="Google" id="ProtNLM"/>
    </source>
</evidence>
<dbReference type="OrthoDB" id="8905164at2"/>
<protein>
    <recommendedName>
        <fullName evidence="3">AAA ATPase</fullName>
    </recommendedName>
</protein>
<proteinExistence type="predicted"/>
<reference evidence="1 2" key="1">
    <citation type="submission" date="2009-05" db="EMBL/GenBank/DDBJ databases">
        <title>The draft genome of Acidovorax delafieldii 2AN.</title>
        <authorList>
            <consortium name="US DOE Joint Genome Institute (JGI-PGF)"/>
            <person name="Lucas S."/>
            <person name="Copeland A."/>
            <person name="Lapidus A."/>
            <person name="Glavina del Rio T."/>
            <person name="Tice H."/>
            <person name="Bruce D."/>
            <person name="Goodwin L."/>
            <person name="Pitluck S."/>
            <person name="Larimer F."/>
            <person name="Land M.L."/>
            <person name="Hauser L."/>
            <person name="Shelobolina E.S."/>
            <person name="Picardal F."/>
            <person name="Roden E."/>
            <person name="Emerson D."/>
        </authorList>
    </citation>
    <scope>NUCLEOTIDE SEQUENCE [LARGE SCALE GENOMIC DNA]</scope>
    <source>
        <strain evidence="1 2">2AN</strain>
    </source>
</reference>
<dbReference type="Pfam" id="PF13481">
    <property type="entry name" value="AAA_25"/>
    <property type="match status" value="1"/>
</dbReference>
<dbReference type="AlphaFoldDB" id="C5T8T3"/>
<dbReference type="SUPFAM" id="SSF52540">
    <property type="entry name" value="P-loop containing nucleoside triphosphate hydrolases"/>
    <property type="match status" value="1"/>
</dbReference>
<evidence type="ECO:0000313" key="2">
    <source>
        <dbReference type="Proteomes" id="UP000003856"/>
    </source>
</evidence>
<accession>C5T8T3</accession>